<feature type="site" description="Important for catalytic activity, responsible for pKa modulation of the active site Glu and correct orientation of both the proton donor and substrate" evidence="6">
    <location>
        <position position="243"/>
    </location>
</feature>
<comment type="pathway">
    <text evidence="1">Glycan metabolism; L-arabinan degradation.</text>
</comment>
<dbReference type="Pfam" id="PF16369">
    <property type="entry name" value="GH43_C"/>
    <property type="match status" value="1"/>
</dbReference>
<organism evidence="10 11">
    <name type="scientific">Reichenbachiella agariperforans</name>
    <dbReference type="NCBI Taxonomy" id="156994"/>
    <lineage>
        <taxon>Bacteria</taxon>
        <taxon>Pseudomonadati</taxon>
        <taxon>Bacteroidota</taxon>
        <taxon>Cytophagia</taxon>
        <taxon>Cytophagales</taxon>
        <taxon>Reichenbachiellaceae</taxon>
        <taxon>Reichenbachiella</taxon>
    </lineage>
</organism>
<evidence type="ECO:0000256" key="3">
    <source>
        <dbReference type="ARBA" id="ARBA00022801"/>
    </source>
</evidence>
<protein>
    <submittedName>
        <fullName evidence="10">Arabinan endo-1,5-alpha-L-arabinosidase</fullName>
    </submittedName>
</protein>
<evidence type="ECO:0000256" key="7">
    <source>
        <dbReference type="RuleBase" id="RU361187"/>
    </source>
</evidence>
<proteinExistence type="inferred from homology"/>
<dbReference type="PANTHER" id="PTHR43301">
    <property type="entry name" value="ARABINAN ENDO-1,5-ALPHA-L-ARABINOSIDASE"/>
    <property type="match status" value="1"/>
</dbReference>
<evidence type="ECO:0000313" key="11">
    <source>
        <dbReference type="Proteomes" id="UP000184474"/>
    </source>
</evidence>
<feature type="chain" id="PRO_5012229469" evidence="8">
    <location>
        <begin position="25"/>
        <end position="539"/>
    </location>
</feature>
<dbReference type="GO" id="GO:0004553">
    <property type="term" value="F:hydrolase activity, hydrolyzing O-glycosyl compounds"/>
    <property type="evidence" value="ECO:0007669"/>
    <property type="project" value="InterPro"/>
</dbReference>
<dbReference type="AlphaFoldDB" id="A0A1M6V1I3"/>
<dbReference type="InterPro" id="IPR006710">
    <property type="entry name" value="Glyco_hydro_43"/>
</dbReference>
<dbReference type="PROSITE" id="PS51257">
    <property type="entry name" value="PROKAR_LIPOPROTEIN"/>
    <property type="match status" value="1"/>
</dbReference>
<gene>
    <name evidence="10" type="ORF">SAMN04488028_10884</name>
</gene>
<feature type="active site" description="Proton acceptor" evidence="5">
    <location>
        <position position="73"/>
    </location>
</feature>
<evidence type="ECO:0000256" key="1">
    <source>
        <dbReference type="ARBA" id="ARBA00004834"/>
    </source>
</evidence>
<dbReference type="Gene3D" id="2.40.128.10">
    <property type="match status" value="1"/>
</dbReference>
<dbReference type="Proteomes" id="UP000184474">
    <property type="component" value="Unassembled WGS sequence"/>
</dbReference>
<dbReference type="GO" id="GO:0005975">
    <property type="term" value="P:carbohydrate metabolic process"/>
    <property type="evidence" value="ECO:0007669"/>
    <property type="project" value="InterPro"/>
</dbReference>
<feature type="active site" description="Proton donor" evidence="5">
    <location>
        <position position="306"/>
    </location>
</feature>
<keyword evidence="8" id="KW-0732">Signal</keyword>
<evidence type="ECO:0000259" key="9">
    <source>
        <dbReference type="Pfam" id="PF16369"/>
    </source>
</evidence>
<dbReference type="Gene3D" id="2.115.10.20">
    <property type="entry name" value="Glycosyl hydrolase domain, family 43"/>
    <property type="match status" value="1"/>
</dbReference>
<feature type="domain" description="Extracellular endo-alpha-(1-&gt;5)-L-arabinanase C-terminal" evidence="9">
    <location>
        <begin position="434"/>
        <end position="535"/>
    </location>
</feature>
<evidence type="ECO:0000256" key="8">
    <source>
        <dbReference type="SAM" id="SignalP"/>
    </source>
</evidence>
<keyword evidence="4 7" id="KW-0326">Glycosidase</keyword>
<dbReference type="STRING" id="156994.SAMN04488028_10884"/>
<dbReference type="CDD" id="cd08998">
    <property type="entry name" value="GH43_Arb43a-like"/>
    <property type="match status" value="1"/>
</dbReference>
<evidence type="ECO:0000256" key="5">
    <source>
        <dbReference type="PIRSR" id="PIRSR606710-1"/>
    </source>
</evidence>
<feature type="signal peptide" evidence="8">
    <location>
        <begin position="1"/>
        <end position="24"/>
    </location>
</feature>
<dbReference type="InterPro" id="IPR032291">
    <property type="entry name" value="Abn2_C"/>
</dbReference>
<dbReference type="InterPro" id="IPR050727">
    <property type="entry name" value="GH43_arabinanases"/>
</dbReference>
<dbReference type="SUPFAM" id="SSF75005">
    <property type="entry name" value="Arabinanase/levansucrase/invertase"/>
    <property type="match status" value="1"/>
</dbReference>
<keyword evidence="3 7" id="KW-0378">Hydrolase</keyword>
<dbReference type="InterPro" id="IPR023296">
    <property type="entry name" value="Glyco_hydro_beta-prop_sf"/>
</dbReference>
<evidence type="ECO:0000256" key="4">
    <source>
        <dbReference type="ARBA" id="ARBA00023295"/>
    </source>
</evidence>
<name>A0A1M6V1I3_REIAG</name>
<dbReference type="EMBL" id="FRAA01000008">
    <property type="protein sequence ID" value="SHK75349.1"/>
    <property type="molecule type" value="Genomic_DNA"/>
</dbReference>
<evidence type="ECO:0000313" key="10">
    <source>
        <dbReference type="EMBL" id="SHK75349.1"/>
    </source>
</evidence>
<evidence type="ECO:0000256" key="2">
    <source>
        <dbReference type="ARBA" id="ARBA00009865"/>
    </source>
</evidence>
<reference evidence="11" key="1">
    <citation type="submission" date="2016-11" db="EMBL/GenBank/DDBJ databases">
        <authorList>
            <person name="Varghese N."/>
            <person name="Submissions S."/>
        </authorList>
    </citation>
    <scope>NUCLEOTIDE SEQUENCE [LARGE SCALE GENOMIC DNA]</scope>
    <source>
        <strain evidence="11">DSM 26134</strain>
    </source>
</reference>
<evidence type="ECO:0000256" key="6">
    <source>
        <dbReference type="PIRSR" id="PIRSR606710-2"/>
    </source>
</evidence>
<dbReference type="Pfam" id="PF04616">
    <property type="entry name" value="Glyco_hydro_43"/>
    <property type="match status" value="1"/>
</dbReference>
<keyword evidence="11" id="KW-1185">Reference proteome</keyword>
<dbReference type="PANTHER" id="PTHR43301:SF3">
    <property type="entry name" value="ARABINAN ENDO-1,5-ALPHA-L-ARABINOSIDASE A-RELATED"/>
    <property type="match status" value="1"/>
</dbReference>
<comment type="similarity">
    <text evidence="2 7">Belongs to the glycosyl hydrolase 43 family.</text>
</comment>
<accession>A0A1M6V1I3</accession>
<sequence>MRHKYFLFLSVTLAALLLIGCNNDDLEPTGITVKEDEDEVTDTTYTIPTYADDYAAMASWNDRSDWNLANVHDPSVVFDGDYYYMYGTNASYGNAHDGHGHFHGRRSRDLVNWSYMGASMSVTPTWVKDTLNSMRDAVGLAPINNPAFGHWAPVVRKVGNVYRMYYSIIIDNLIGNGLPWSEENFDNTWTERAFIGMMETTDPSSNNWEDKGMVVCSVSDRGTDWSRSSTNDWSGYFKYNAIDPSYVVTPEGEHWMFYGSWHSGIAAVQIDSDTGLPLHEFDINDESTWGTHIYTRTNGSRWQGSEGPEVMYSEETGYYYLFLAYDGLDVPYNTRVTRSENVTGPYKGYDGASVTNGGDVYPIVTHPYKFNNHSGWVGFAHNAMFQYEETGDWFYASQARLPANTGGNAYSNAIMMGHVRKVRWTEGGWPVVMPERYTGVPETEISEADLAGNWELITLRYEYRTQQTSVALTLSANGEATGALTGAWSFDEADNVLTIGNTKLYVEREVDWEASPRELTLVFAGLNSSGVSLWGKKTQ</sequence>
<dbReference type="RefSeq" id="WP_073124642.1">
    <property type="nucleotide sequence ID" value="NZ_FRAA01000008.1"/>
</dbReference>